<dbReference type="InterPro" id="IPR050270">
    <property type="entry name" value="DegV_domain_contain"/>
</dbReference>
<protein>
    <submittedName>
        <fullName evidence="2">DAK2 domain-containing protein</fullName>
    </submittedName>
</protein>
<accession>A0A6B1DPX3</accession>
<dbReference type="EMBL" id="VXPY01000013">
    <property type="protein sequence ID" value="MYD89181.1"/>
    <property type="molecule type" value="Genomic_DNA"/>
</dbReference>
<comment type="caution">
    <text evidence="2">The sequence shown here is derived from an EMBL/GenBank/DDBJ whole genome shotgun (WGS) entry which is preliminary data.</text>
</comment>
<dbReference type="InterPro" id="IPR048394">
    <property type="entry name" value="FakA-like_M"/>
</dbReference>
<dbReference type="PROSITE" id="PS51480">
    <property type="entry name" value="DHAL"/>
    <property type="match status" value="1"/>
</dbReference>
<name>A0A6B1DPX3_9CHLR</name>
<dbReference type="Pfam" id="PF02734">
    <property type="entry name" value="Dak2"/>
    <property type="match status" value="1"/>
</dbReference>
<evidence type="ECO:0000259" key="1">
    <source>
        <dbReference type="PROSITE" id="PS51480"/>
    </source>
</evidence>
<dbReference type="GO" id="GO:0006071">
    <property type="term" value="P:glycerol metabolic process"/>
    <property type="evidence" value="ECO:0007669"/>
    <property type="project" value="InterPro"/>
</dbReference>
<dbReference type="Pfam" id="PF21645">
    <property type="entry name" value="FakA-like_M"/>
    <property type="match status" value="1"/>
</dbReference>
<dbReference type="SMART" id="SM01121">
    <property type="entry name" value="Dak1_2"/>
    <property type="match status" value="1"/>
</dbReference>
<feature type="domain" description="DhaL" evidence="1">
    <location>
        <begin position="11"/>
        <end position="202"/>
    </location>
</feature>
<dbReference type="GO" id="GO:0004371">
    <property type="term" value="F:glycerone kinase activity"/>
    <property type="evidence" value="ECO:0007669"/>
    <property type="project" value="InterPro"/>
</dbReference>
<dbReference type="InterPro" id="IPR036117">
    <property type="entry name" value="DhaL_dom_sf"/>
</dbReference>
<dbReference type="AlphaFoldDB" id="A0A6B1DPX3"/>
<proteinExistence type="predicted"/>
<reference evidence="2" key="1">
    <citation type="submission" date="2019-09" db="EMBL/GenBank/DDBJ databases">
        <title>Characterisation of the sponge microbiome using genome-centric metagenomics.</title>
        <authorList>
            <person name="Engelberts J.P."/>
            <person name="Robbins S.J."/>
            <person name="De Goeij J.M."/>
            <person name="Aranda M."/>
            <person name="Bell S.C."/>
            <person name="Webster N.S."/>
        </authorList>
    </citation>
    <scope>NUCLEOTIDE SEQUENCE</scope>
    <source>
        <strain evidence="2">SB0662_bin_9</strain>
    </source>
</reference>
<dbReference type="PANTHER" id="PTHR33434">
    <property type="entry name" value="DEGV DOMAIN-CONTAINING PROTEIN DR_1986-RELATED"/>
    <property type="match status" value="1"/>
</dbReference>
<dbReference type="InterPro" id="IPR004007">
    <property type="entry name" value="DhaL_dom"/>
</dbReference>
<sequence length="560" mass="58409">MQSQTGPVSRDVAVRMLGMATAWVARHREQLNRENVFPVPDGDTGTNLTLTLQAVVEAAGSSGPDDARAIWARAAQAALAGSRGNSGVILSQFMAGFAAEVTSAGRLDASVLPKAFAAGAGKSQSAVAEPREGTVLTVARDVAEHVARLPVSVGFDAMLSAACEEARDSVQRTPELLPVLKEAGVVDAGGWGLALYLEGLLKGFRGVQVPEFDPPAESIAPLPVGYAKGEVPAVEHGFDIQFLAHHPVNPVDQMRAELQAMGEYGLVEGNEELVKVHVHARDPGAVLSWGCASAFITDVVVENLDAQAAAMAKDRASAQDQGTVQVLQPARSDELALVAVAAGPGFAELFESLGANCLIQCNDTYNPSVGQFQDAIRTAGGSHVLVLPNHSNALPAAQAAVAGLPPASATVIDTPFVLSGVAAMYRFEPSGGPRDAVVGGMQEAADASVYGSVAKSVRNSGSERGPVLEGQFVALAGGETVLGGWSRVEDAVDFLLREYLQPQFAAIQQGQAEFLTAYRGTDAGPDQDAAVEALVAAATSLDLEWVDTRQRNHMYLFAIE</sequence>
<dbReference type="Gene3D" id="1.25.40.340">
    <property type="match status" value="1"/>
</dbReference>
<dbReference type="InterPro" id="IPR033470">
    <property type="entry name" value="FakA-like_C"/>
</dbReference>
<gene>
    <name evidence="2" type="ORF">F4Y08_02410</name>
</gene>
<organism evidence="2">
    <name type="scientific">Caldilineaceae bacterium SB0662_bin_9</name>
    <dbReference type="NCBI Taxonomy" id="2605258"/>
    <lineage>
        <taxon>Bacteria</taxon>
        <taxon>Bacillati</taxon>
        <taxon>Chloroflexota</taxon>
        <taxon>Caldilineae</taxon>
        <taxon>Caldilineales</taxon>
        <taxon>Caldilineaceae</taxon>
    </lineage>
</organism>
<dbReference type="SUPFAM" id="SSF101473">
    <property type="entry name" value="DhaL-like"/>
    <property type="match status" value="1"/>
</dbReference>
<dbReference type="SMART" id="SM01120">
    <property type="entry name" value="Dak2"/>
    <property type="match status" value="1"/>
</dbReference>
<dbReference type="Pfam" id="PF13684">
    <property type="entry name" value="FakA-like_C"/>
    <property type="match status" value="1"/>
</dbReference>
<evidence type="ECO:0000313" key="2">
    <source>
        <dbReference type="EMBL" id="MYD89181.1"/>
    </source>
</evidence>
<dbReference type="PANTHER" id="PTHR33434:SF4">
    <property type="entry name" value="PHOSPHATASE PROTEIN"/>
    <property type="match status" value="1"/>
</dbReference>